<proteinExistence type="predicted"/>
<reference evidence="2" key="2">
    <citation type="journal article" date="2024" name="Plant">
        <title>Genomic evolution and insights into agronomic trait innovations of Sesamum species.</title>
        <authorList>
            <person name="Miao H."/>
            <person name="Wang L."/>
            <person name="Qu L."/>
            <person name="Liu H."/>
            <person name="Sun Y."/>
            <person name="Le M."/>
            <person name="Wang Q."/>
            <person name="Wei S."/>
            <person name="Zheng Y."/>
            <person name="Lin W."/>
            <person name="Duan Y."/>
            <person name="Cao H."/>
            <person name="Xiong S."/>
            <person name="Wang X."/>
            <person name="Wei L."/>
            <person name="Li C."/>
            <person name="Ma Q."/>
            <person name="Ju M."/>
            <person name="Zhao R."/>
            <person name="Li G."/>
            <person name="Mu C."/>
            <person name="Tian Q."/>
            <person name="Mei H."/>
            <person name="Zhang T."/>
            <person name="Gao T."/>
            <person name="Zhang H."/>
        </authorList>
    </citation>
    <scope>NUCLEOTIDE SEQUENCE</scope>
    <source>
        <strain evidence="2">KEN8</strain>
    </source>
</reference>
<dbReference type="AlphaFoldDB" id="A0AAW2N4I9"/>
<dbReference type="Pfam" id="PF03140">
    <property type="entry name" value="DUF247"/>
    <property type="match status" value="1"/>
</dbReference>
<protein>
    <submittedName>
        <fullName evidence="2">Uncharacterized protein</fullName>
    </submittedName>
</protein>
<dbReference type="InterPro" id="IPR004158">
    <property type="entry name" value="DUF247_pln"/>
</dbReference>
<name>A0AAW2N4I9_9LAMI</name>
<organism evidence="2">
    <name type="scientific">Sesamum calycinum</name>
    <dbReference type="NCBI Taxonomy" id="2727403"/>
    <lineage>
        <taxon>Eukaryota</taxon>
        <taxon>Viridiplantae</taxon>
        <taxon>Streptophyta</taxon>
        <taxon>Embryophyta</taxon>
        <taxon>Tracheophyta</taxon>
        <taxon>Spermatophyta</taxon>
        <taxon>Magnoliopsida</taxon>
        <taxon>eudicotyledons</taxon>
        <taxon>Gunneridae</taxon>
        <taxon>Pentapetalae</taxon>
        <taxon>asterids</taxon>
        <taxon>lamiids</taxon>
        <taxon>Lamiales</taxon>
        <taxon>Pedaliaceae</taxon>
        <taxon>Sesamum</taxon>
    </lineage>
</organism>
<comment type="caution">
    <text evidence="2">The sequence shown here is derived from an EMBL/GenBank/DDBJ whole genome shotgun (WGS) entry which is preliminary data.</text>
</comment>
<feature type="region of interest" description="Disordered" evidence="1">
    <location>
        <begin position="1"/>
        <end position="46"/>
    </location>
</feature>
<dbReference type="PANTHER" id="PTHR31170">
    <property type="entry name" value="BNAC04G53230D PROTEIN"/>
    <property type="match status" value="1"/>
</dbReference>
<reference evidence="2" key="1">
    <citation type="submission" date="2020-06" db="EMBL/GenBank/DDBJ databases">
        <authorList>
            <person name="Li T."/>
            <person name="Hu X."/>
            <person name="Zhang T."/>
            <person name="Song X."/>
            <person name="Zhang H."/>
            <person name="Dai N."/>
            <person name="Sheng W."/>
            <person name="Hou X."/>
            <person name="Wei L."/>
        </authorList>
    </citation>
    <scope>NUCLEOTIDE SEQUENCE</scope>
    <source>
        <strain evidence="2">KEN8</strain>
        <tissue evidence="2">Leaf</tissue>
    </source>
</reference>
<accession>A0AAW2N4I9</accession>
<feature type="compositionally biased region" description="Basic and acidic residues" evidence="1">
    <location>
        <begin position="18"/>
        <end position="32"/>
    </location>
</feature>
<dbReference type="EMBL" id="JACGWM010000012">
    <property type="protein sequence ID" value="KAL0337913.1"/>
    <property type="molecule type" value="Genomic_DNA"/>
</dbReference>
<evidence type="ECO:0000256" key="1">
    <source>
        <dbReference type="SAM" id="MobiDB-lite"/>
    </source>
</evidence>
<evidence type="ECO:0000313" key="2">
    <source>
        <dbReference type="EMBL" id="KAL0337913.1"/>
    </source>
</evidence>
<dbReference type="PANTHER" id="PTHR31170:SF25">
    <property type="entry name" value="BNAA09G04570D PROTEIN"/>
    <property type="match status" value="1"/>
</dbReference>
<sequence length="547" mass="63417">MSMADHSVSDEDYNSTKQEFHSVANEERKEASPPEVSIQIPSAKTSTGSQVHWRRIYKVPPPLRANMEHVYDPVVLSLGPYHHGRPQFRQVEEFKAEILNRFVSGSAAKDKSFFCNKILERIDEIRSYYEEGSTNEFNDEALAEMILSDACFILYYMEMEEDDNEYHPLGMSVVSFMYRDCFMLENQIPLWIIRFLIGLKYDKDDGEALFCKFLSFMNFGDDRLTQIPWDNDNGNEPLHLLEAHRTTLLRQEKATEFIRDQPHFLPRILDFRWKSWRHKSSSQSVFKMESRPFYSVTDLKAKGIHFWPSSNCLTDIRFHSYSFYGLLQLPIWFVTNNSMVFFSNMVAFEMSPETDTDCEVISYVNFMKSLVETPRDVKELREKGILFSCLGSDEEVVKMYKQIDTCGVNNYGLFLDVKMRIEEHCSSKAKTWMADLIHTYFRSPWTAIALFAATLLLCLTFLQTYYTIHPVSIALHVSEQQLMDYGGGGSAGSVLNSGWTLVYMEHRVSIDLQRSSTGAVQILLPITSQLLEHTPRTFFNFLLNNFG</sequence>
<gene>
    <name evidence="2" type="ORF">Scaly_2066400</name>
</gene>